<dbReference type="AlphaFoldDB" id="A0A1E3HYR4"/>
<comment type="caution">
    <text evidence="1">The sequence shown here is derived from an EMBL/GenBank/DDBJ whole genome shotgun (WGS) entry which is preliminary data.</text>
</comment>
<accession>A0A1E3HYR4</accession>
<proteinExistence type="predicted"/>
<reference evidence="1 2" key="1">
    <citation type="submission" date="2016-06" db="EMBL/GenBank/DDBJ databases">
        <title>Evolution of pathogenesis and genome organization in the Tremellales.</title>
        <authorList>
            <person name="Cuomo C."/>
            <person name="Litvintseva A."/>
            <person name="Heitman J."/>
            <person name="Chen Y."/>
            <person name="Sun S."/>
            <person name="Springer D."/>
            <person name="Dromer F."/>
            <person name="Young S."/>
            <person name="Zeng Q."/>
            <person name="Chapman S."/>
            <person name="Gujja S."/>
            <person name="Saif S."/>
            <person name="Birren B."/>
        </authorList>
    </citation>
    <scope>NUCLEOTIDE SEQUENCE [LARGE SCALE GENOMIC DNA]</scope>
    <source>
        <strain evidence="1 2">CBS 6039</strain>
    </source>
</reference>
<keyword evidence="2" id="KW-1185">Reference proteome</keyword>
<dbReference type="GeneID" id="30153213"/>
<name>A0A1E3HYR4_9TREE</name>
<evidence type="ECO:0000313" key="2">
    <source>
        <dbReference type="Proteomes" id="UP000094065"/>
    </source>
</evidence>
<dbReference type="Proteomes" id="UP000094065">
    <property type="component" value="Unassembled WGS sequence"/>
</dbReference>
<dbReference type="EMBL" id="AWGJ01000003">
    <property type="protein sequence ID" value="ODN81480.1"/>
    <property type="molecule type" value="Genomic_DNA"/>
</dbReference>
<sequence length="141" mass="15454">MVPPSETESSLSLPLSLHSSLSSSLSSLSSLFFLPLPLSFFPLPLPFIALIFSSNFLSLSPSILAFSRSSISFFFSTSARTFLRCRHQSQTPTETASTEPRMSARSCHHDRWVDASAWARILLDVASPAEEVGVEEEVTVT</sequence>
<evidence type="ECO:0000313" key="1">
    <source>
        <dbReference type="EMBL" id="ODN81480.1"/>
    </source>
</evidence>
<organism evidence="1 2">
    <name type="scientific">Cryptococcus amylolentus CBS 6039</name>
    <dbReference type="NCBI Taxonomy" id="1295533"/>
    <lineage>
        <taxon>Eukaryota</taxon>
        <taxon>Fungi</taxon>
        <taxon>Dikarya</taxon>
        <taxon>Basidiomycota</taxon>
        <taxon>Agaricomycotina</taxon>
        <taxon>Tremellomycetes</taxon>
        <taxon>Tremellales</taxon>
        <taxon>Cryptococcaceae</taxon>
        <taxon>Cryptococcus</taxon>
    </lineage>
</organism>
<gene>
    <name evidence="1" type="ORF">L202_01904</name>
</gene>
<protein>
    <submittedName>
        <fullName evidence="1">Uncharacterized protein</fullName>
    </submittedName>
</protein>
<dbReference type="RefSeq" id="XP_018995799.1">
    <property type="nucleotide sequence ID" value="XM_019135396.1"/>
</dbReference>